<dbReference type="Gene3D" id="3.40.50.720">
    <property type="entry name" value="NAD(P)-binding Rossmann-like Domain"/>
    <property type="match status" value="1"/>
</dbReference>
<dbReference type="InterPro" id="IPR048666">
    <property type="entry name" value="RedAm-like_C"/>
</dbReference>
<evidence type="ECO:0000256" key="2">
    <source>
        <dbReference type="ARBA" id="ARBA00023002"/>
    </source>
</evidence>
<dbReference type="SUPFAM" id="SSF48179">
    <property type="entry name" value="6-phosphogluconate dehydrogenase C-terminal domain-like"/>
    <property type="match status" value="1"/>
</dbReference>
<dbReference type="PIRSF" id="PIRSF000103">
    <property type="entry name" value="HIBADH"/>
    <property type="match status" value="1"/>
</dbReference>
<dbReference type="GO" id="GO:0140673">
    <property type="term" value="P:transcription elongation-coupled chromatin remodeling"/>
    <property type="evidence" value="ECO:0007669"/>
    <property type="project" value="TreeGrafter"/>
</dbReference>
<dbReference type="GO" id="GO:0031491">
    <property type="term" value="F:nucleosome binding"/>
    <property type="evidence" value="ECO:0007669"/>
    <property type="project" value="TreeGrafter"/>
</dbReference>
<comment type="similarity">
    <text evidence="1">Belongs to the HIBADH-related family. NP60 subfamily.</text>
</comment>
<dbReference type="InterPro" id="IPR051265">
    <property type="entry name" value="HIBADH-related_NP60_sf"/>
</dbReference>
<proteinExistence type="inferred from homology"/>
<protein>
    <recommendedName>
        <fullName evidence="7">6-phosphogluconate dehydrogenase NADP-binding domain-containing protein</fullName>
    </recommendedName>
</protein>
<dbReference type="AlphaFoldDB" id="A0AAD4CMH1"/>
<feature type="domain" description="NADPH-dependent reductive aminase-like C-terminal" evidence="4">
    <location>
        <begin position="165"/>
        <end position="288"/>
    </location>
</feature>
<dbReference type="GO" id="GO:0016491">
    <property type="term" value="F:oxidoreductase activity"/>
    <property type="evidence" value="ECO:0007669"/>
    <property type="project" value="UniProtKB-KW"/>
</dbReference>
<dbReference type="InterPro" id="IPR006115">
    <property type="entry name" value="6PGDH_NADP-bd"/>
</dbReference>
<dbReference type="InterPro" id="IPR036291">
    <property type="entry name" value="NAD(P)-bd_dom_sf"/>
</dbReference>
<dbReference type="InterPro" id="IPR013328">
    <property type="entry name" value="6PGD_dom2"/>
</dbReference>
<accession>A0AAD4CMH1</accession>
<evidence type="ECO:0000313" key="6">
    <source>
        <dbReference type="Proteomes" id="UP001194746"/>
    </source>
</evidence>
<reference evidence="5" key="1">
    <citation type="journal article" date="2019" name="Beilstein J. Org. Chem.">
        <title>Nanangenines: drimane sesquiterpenoids as the dominant metabolite cohort of a novel Australian fungus, Aspergillus nanangensis.</title>
        <authorList>
            <person name="Lacey H.J."/>
            <person name="Gilchrist C.L.M."/>
            <person name="Crombie A."/>
            <person name="Kalaitzis J.A."/>
            <person name="Vuong D."/>
            <person name="Rutledge P.J."/>
            <person name="Turner P."/>
            <person name="Pitt J.I."/>
            <person name="Lacey E."/>
            <person name="Chooi Y.H."/>
            <person name="Piggott A.M."/>
        </authorList>
    </citation>
    <scope>NUCLEOTIDE SEQUENCE</scope>
    <source>
        <strain evidence="5">MST-FP2251</strain>
    </source>
</reference>
<evidence type="ECO:0008006" key="7">
    <source>
        <dbReference type="Google" id="ProtNLM"/>
    </source>
</evidence>
<comment type="caution">
    <text evidence="5">The sequence shown here is derived from an EMBL/GenBank/DDBJ whole genome shotgun (WGS) entry which is preliminary data.</text>
</comment>
<dbReference type="GO" id="GO:0000785">
    <property type="term" value="C:chromatin"/>
    <property type="evidence" value="ECO:0007669"/>
    <property type="project" value="TreeGrafter"/>
</dbReference>
<dbReference type="Gene3D" id="1.10.1040.10">
    <property type="entry name" value="N-(1-d-carboxylethyl)-l-norvaline Dehydrogenase, domain 2"/>
    <property type="match status" value="1"/>
</dbReference>
<dbReference type="PANTHER" id="PTHR43580">
    <property type="entry name" value="OXIDOREDUCTASE GLYR1-RELATED"/>
    <property type="match status" value="1"/>
</dbReference>
<evidence type="ECO:0000256" key="1">
    <source>
        <dbReference type="ARBA" id="ARBA00007598"/>
    </source>
</evidence>
<dbReference type="GO" id="GO:0050661">
    <property type="term" value="F:NADP binding"/>
    <property type="evidence" value="ECO:0007669"/>
    <property type="project" value="InterPro"/>
</dbReference>
<keyword evidence="2" id="KW-0560">Oxidoreductase</keyword>
<keyword evidence="6" id="KW-1185">Reference proteome</keyword>
<evidence type="ECO:0000259" key="3">
    <source>
        <dbReference type="Pfam" id="PF03446"/>
    </source>
</evidence>
<dbReference type="GO" id="GO:0003677">
    <property type="term" value="F:DNA binding"/>
    <property type="evidence" value="ECO:0007669"/>
    <property type="project" value="TreeGrafter"/>
</dbReference>
<name>A0AAD4CMH1_ASPNN</name>
<gene>
    <name evidence="5" type="ORF">FE257_008122</name>
</gene>
<evidence type="ECO:0000313" key="5">
    <source>
        <dbReference type="EMBL" id="KAF9888953.1"/>
    </source>
</evidence>
<dbReference type="PANTHER" id="PTHR43580:SF2">
    <property type="entry name" value="CYTOKINE-LIKE NUCLEAR FACTOR N-PAC"/>
    <property type="match status" value="1"/>
</dbReference>
<dbReference type="EMBL" id="VCAU01000041">
    <property type="protein sequence ID" value="KAF9888953.1"/>
    <property type="molecule type" value="Genomic_DNA"/>
</dbReference>
<sequence length="296" mass="31390">MTVSTVSILGLGTMGTAIADAFLQKGHTVTVWNRTEKKAGPLAEKGALASKCPESCMRSSSLTIIALLSDDIVRKVLSTCSNLAGCTIVNLTGSTPGQAKATSQIVHDLGASGYLHGFIGGFPEAVRAGAGTVFYSGPQKIFDTHQAMLKVLGDARWLSDQVQQASYIDNATLMMIVGTCGGFLQAMALVRAAGLDEAEFATQLVPGAMEAFAGWLLRLAEQVKERSYLPVHDGSVDLTLVATRNAVETAESLGVSTQIIQGMRDLMEKTVEEGRGHEEISVLVENLRNESNDDGR</sequence>
<evidence type="ECO:0000259" key="4">
    <source>
        <dbReference type="Pfam" id="PF21761"/>
    </source>
</evidence>
<organism evidence="5 6">
    <name type="scientific">Aspergillus nanangensis</name>
    <dbReference type="NCBI Taxonomy" id="2582783"/>
    <lineage>
        <taxon>Eukaryota</taxon>
        <taxon>Fungi</taxon>
        <taxon>Dikarya</taxon>
        <taxon>Ascomycota</taxon>
        <taxon>Pezizomycotina</taxon>
        <taxon>Eurotiomycetes</taxon>
        <taxon>Eurotiomycetidae</taxon>
        <taxon>Eurotiales</taxon>
        <taxon>Aspergillaceae</taxon>
        <taxon>Aspergillus</taxon>
        <taxon>Aspergillus subgen. Circumdati</taxon>
    </lineage>
</organism>
<dbReference type="InterPro" id="IPR008927">
    <property type="entry name" value="6-PGluconate_DH-like_C_sf"/>
</dbReference>
<reference evidence="5" key="2">
    <citation type="submission" date="2020-02" db="EMBL/GenBank/DDBJ databases">
        <authorList>
            <person name="Gilchrist C.L.M."/>
            <person name="Chooi Y.-H."/>
        </authorList>
    </citation>
    <scope>NUCLEOTIDE SEQUENCE</scope>
    <source>
        <strain evidence="5">MST-FP2251</strain>
    </source>
</reference>
<dbReference type="InterPro" id="IPR015815">
    <property type="entry name" value="HIBADH-related"/>
</dbReference>
<feature type="domain" description="6-phosphogluconate dehydrogenase NADP-binding" evidence="3">
    <location>
        <begin position="6"/>
        <end position="154"/>
    </location>
</feature>
<dbReference type="SUPFAM" id="SSF51735">
    <property type="entry name" value="NAD(P)-binding Rossmann-fold domains"/>
    <property type="match status" value="1"/>
</dbReference>
<dbReference type="Pfam" id="PF03446">
    <property type="entry name" value="NAD_binding_2"/>
    <property type="match status" value="1"/>
</dbReference>
<dbReference type="Pfam" id="PF21761">
    <property type="entry name" value="RedAm-like_C"/>
    <property type="match status" value="1"/>
</dbReference>
<dbReference type="Proteomes" id="UP001194746">
    <property type="component" value="Unassembled WGS sequence"/>
</dbReference>